<keyword evidence="7" id="KW-1185">Reference proteome</keyword>
<feature type="compositionally biased region" description="Polar residues" evidence="1">
    <location>
        <begin position="63"/>
        <end position="73"/>
    </location>
</feature>
<protein>
    <recommendedName>
        <fullName evidence="2">DNA helicase Pif1-like 2B domain-containing protein</fullName>
    </recommendedName>
</protein>
<accession>A0A4Y2R8W6</accession>
<evidence type="ECO:0000313" key="3">
    <source>
        <dbReference type="EMBL" id="GBN71860.1"/>
    </source>
</evidence>
<dbReference type="EMBL" id="BGPR01035341">
    <property type="protein sequence ID" value="GBO10132.1"/>
    <property type="molecule type" value="Genomic_DNA"/>
</dbReference>
<dbReference type="OrthoDB" id="3691720at2759"/>
<evidence type="ECO:0000313" key="7">
    <source>
        <dbReference type="Proteomes" id="UP000499080"/>
    </source>
</evidence>
<evidence type="ECO:0000313" key="6">
    <source>
        <dbReference type="EMBL" id="GBO10140.1"/>
    </source>
</evidence>
<gene>
    <name evidence="3" type="ORF">AVEN_140475_1</name>
    <name evidence="4" type="ORF">AVEN_162186_1</name>
    <name evidence="6" type="ORF">AVEN_203965_1</name>
    <name evidence="5" type="ORF">AVEN_74503_1</name>
</gene>
<dbReference type="Pfam" id="PF21530">
    <property type="entry name" value="Pif1_2B_dom"/>
    <property type="match status" value="1"/>
</dbReference>
<evidence type="ECO:0000259" key="2">
    <source>
        <dbReference type="Pfam" id="PF21530"/>
    </source>
</evidence>
<proteinExistence type="predicted"/>
<feature type="region of interest" description="Disordered" evidence="1">
    <location>
        <begin position="63"/>
        <end position="84"/>
    </location>
</feature>
<dbReference type="AlphaFoldDB" id="A0A4Y2R8W6"/>
<reference evidence="4 7" key="1">
    <citation type="journal article" date="2019" name="Sci. Rep.">
        <title>Orb-weaving spider Araneus ventricosus genome elucidates the spidroin gene catalogue.</title>
        <authorList>
            <person name="Kono N."/>
            <person name="Nakamura H."/>
            <person name="Ohtoshi R."/>
            <person name="Moran D.A.P."/>
            <person name="Shinohara A."/>
            <person name="Yoshida Y."/>
            <person name="Fujiwara M."/>
            <person name="Mori M."/>
            <person name="Tomita M."/>
            <person name="Arakawa K."/>
        </authorList>
    </citation>
    <scope>NUCLEOTIDE SEQUENCE [LARGE SCALE GENOMIC DNA]</scope>
</reference>
<evidence type="ECO:0000313" key="4">
    <source>
        <dbReference type="EMBL" id="GBN71890.1"/>
    </source>
</evidence>
<name>A0A4Y2R8W6_ARAVE</name>
<evidence type="ECO:0000256" key="1">
    <source>
        <dbReference type="SAM" id="MobiDB-lite"/>
    </source>
</evidence>
<dbReference type="EMBL" id="BGPR01016106">
    <property type="protein sequence ID" value="GBN71860.1"/>
    <property type="molecule type" value="Genomic_DNA"/>
</dbReference>
<sequence>MYESMYSVEEVEDDERYPIEFLHTLDPSGIPPHVLYLKPGTPIILIRNLKSFKTWQWHQASGENSAQTLNPSQDYRRCQSRRHL</sequence>
<dbReference type="EMBL" id="BGPR01016116">
    <property type="protein sequence ID" value="GBN71890.1"/>
    <property type="molecule type" value="Genomic_DNA"/>
</dbReference>
<dbReference type="Proteomes" id="UP000499080">
    <property type="component" value="Unassembled WGS sequence"/>
</dbReference>
<dbReference type="EMBL" id="BGPR01035344">
    <property type="protein sequence ID" value="GBO10140.1"/>
    <property type="molecule type" value="Genomic_DNA"/>
</dbReference>
<evidence type="ECO:0000313" key="5">
    <source>
        <dbReference type="EMBL" id="GBO10132.1"/>
    </source>
</evidence>
<feature type="domain" description="DNA helicase Pif1-like 2B" evidence="2">
    <location>
        <begin position="20"/>
        <end position="50"/>
    </location>
</feature>
<organism evidence="4 7">
    <name type="scientific">Araneus ventricosus</name>
    <name type="common">Orbweaver spider</name>
    <name type="synonym">Epeira ventricosa</name>
    <dbReference type="NCBI Taxonomy" id="182803"/>
    <lineage>
        <taxon>Eukaryota</taxon>
        <taxon>Metazoa</taxon>
        <taxon>Ecdysozoa</taxon>
        <taxon>Arthropoda</taxon>
        <taxon>Chelicerata</taxon>
        <taxon>Arachnida</taxon>
        <taxon>Araneae</taxon>
        <taxon>Araneomorphae</taxon>
        <taxon>Entelegynae</taxon>
        <taxon>Araneoidea</taxon>
        <taxon>Araneidae</taxon>
        <taxon>Araneus</taxon>
    </lineage>
</organism>
<comment type="caution">
    <text evidence="4">The sequence shown here is derived from an EMBL/GenBank/DDBJ whole genome shotgun (WGS) entry which is preliminary data.</text>
</comment>
<dbReference type="InterPro" id="IPR049163">
    <property type="entry name" value="Pif1-like_2B_dom"/>
</dbReference>